<dbReference type="AlphaFoldDB" id="A0A0L0SA41"/>
<organism evidence="3 4">
    <name type="scientific">Allomyces macrogynus (strain ATCC 38327)</name>
    <name type="common">Allomyces javanicus var. macrogynus</name>
    <dbReference type="NCBI Taxonomy" id="578462"/>
    <lineage>
        <taxon>Eukaryota</taxon>
        <taxon>Fungi</taxon>
        <taxon>Fungi incertae sedis</taxon>
        <taxon>Blastocladiomycota</taxon>
        <taxon>Blastocladiomycetes</taxon>
        <taxon>Blastocladiales</taxon>
        <taxon>Blastocladiaceae</taxon>
        <taxon>Allomyces</taxon>
    </lineage>
</organism>
<name>A0A0L0SA41_ALLM3</name>
<feature type="compositionally biased region" description="Low complexity" evidence="2">
    <location>
        <begin position="902"/>
        <end position="912"/>
    </location>
</feature>
<feature type="compositionally biased region" description="Low complexity" evidence="2">
    <location>
        <begin position="343"/>
        <end position="353"/>
    </location>
</feature>
<gene>
    <name evidence="3" type="ORF">AMAG_03566</name>
</gene>
<feature type="compositionally biased region" description="Basic and acidic residues" evidence="2">
    <location>
        <begin position="799"/>
        <end position="813"/>
    </location>
</feature>
<feature type="region of interest" description="Disordered" evidence="2">
    <location>
        <begin position="249"/>
        <end position="365"/>
    </location>
</feature>
<evidence type="ECO:0000256" key="1">
    <source>
        <dbReference type="SAM" id="Coils"/>
    </source>
</evidence>
<feature type="compositionally biased region" description="Pro residues" evidence="2">
    <location>
        <begin position="264"/>
        <end position="281"/>
    </location>
</feature>
<protein>
    <submittedName>
        <fullName evidence="3">Uncharacterized protein</fullName>
    </submittedName>
</protein>
<feature type="region of interest" description="Disordered" evidence="2">
    <location>
        <begin position="1"/>
        <end position="23"/>
    </location>
</feature>
<reference evidence="3 4" key="1">
    <citation type="submission" date="2009-11" db="EMBL/GenBank/DDBJ databases">
        <title>Annotation of Allomyces macrogynus ATCC 38327.</title>
        <authorList>
            <consortium name="The Broad Institute Genome Sequencing Platform"/>
            <person name="Russ C."/>
            <person name="Cuomo C."/>
            <person name="Burger G."/>
            <person name="Gray M.W."/>
            <person name="Holland P.W.H."/>
            <person name="King N."/>
            <person name="Lang F.B.F."/>
            <person name="Roger A.J."/>
            <person name="Ruiz-Trillo I."/>
            <person name="Young S.K."/>
            <person name="Zeng Q."/>
            <person name="Gargeya S."/>
            <person name="Fitzgerald M."/>
            <person name="Haas B."/>
            <person name="Abouelleil A."/>
            <person name="Alvarado L."/>
            <person name="Arachchi H.M."/>
            <person name="Berlin A."/>
            <person name="Chapman S.B."/>
            <person name="Gearin G."/>
            <person name="Goldberg J."/>
            <person name="Griggs A."/>
            <person name="Gujja S."/>
            <person name="Hansen M."/>
            <person name="Heiman D."/>
            <person name="Howarth C."/>
            <person name="Larimer J."/>
            <person name="Lui A."/>
            <person name="MacDonald P.J.P."/>
            <person name="McCowen C."/>
            <person name="Montmayeur A."/>
            <person name="Murphy C."/>
            <person name="Neiman D."/>
            <person name="Pearson M."/>
            <person name="Priest M."/>
            <person name="Roberts A."/>
            <person name="Saif S."/>
            <person name="Shea T."/>
            <person name="Sisk P."/>
            <person name="Stolte C."/>
            <person name="Sykes S."/>
            <person name="Wortman J."/>
            <person name="Nusbaum C."/>
            <person name="Birren B."/>
        </authorList>
    </citation>
    <scope>NUCLEOTIDE SEQUENCE [LARGE SCALE GENOMIC DNA]</scope>
    <source>
        <strain evidence="3 4">ATCC 38327</strain>
    </source>
</reference>
<dbReference type="VEuPathDB" id="FungiDB:AMAG_03566"/>
<feature type="region of interest" description="Disordered" evidence="2">
    <location>
        <begin position="784"/>
        <end position="921"/>
    </location>
</feature>
<evidence type="ECO:0000313" key="3">
    <source>
        <dbReference type="EMBL" id="KNE59255.1"/>
    </source>
</evidence>
<feature type="compositionally biased region" description="Basic and acidic residues" evidence="2">
    <location>
        <begin position="316"/>
        <end position="328"/>
    </location>
</feature>
<reference evidence="4" key="2">
    <citation type="submission" date="2009-11" db="EMBL/GenBank/DDBJ databases">
        <title>The Genome Sequence of Allomyces macrogynus strain ATCC 38327.</title>
        <authorList>
            <consortium name="The Broad Institute Genome Sequencing Platform"/>
            <person name="Russ C."/>
            <person name="Cuomo C."/>
            <person name="Shea T."/>
            <person name="Young S.K."/>
            <person name="Zeng Q."/>
            <person name="Koehrsen M."/>
            <person name="Haas B."/>
            <person name="Borodovsky M."/>
            <person name="Guigo R."/>
            <person name="Alvarado L."/>
            <person name="Berlin A."/>
            <person name="Borenstein D."/>
            <person name="Chen Z."/>
            <person name="Engels R."/>
            <person name="Freedman E."/>
            <person name="Gellesch M."/>
            <person name="Goldberg J."/>
            <person name="Griggs A."/>
            <person name="Gujja S."/>
            <person name="Heiman D."/>
            <person name="Hepburn T."/>
            <person name="Howarth C."/>
            <person name="Jen D."/>
            <person name="Larson L."/>
            <person name="Lewis B."/>
            <person name="Mehta T."/>
            <person name="Park D."/>
            <person name="Pearson M."/>
            <person name="Roberts A."/>
            <person name="Saif S."/>
            <person name="Shenoy N."/>
            <person name="Sisk P."/>
            <person name="Stolte C."/>
            <person name="Sykes S."/>
            <person name="Walk T."/>
            <person name="White J."/>
            <person name="Yandava C."/>
            <person name="Burger G."/>
            <person name="Gray M.W."/>
            <person name="Holland P.W.H."/>
            <person name="King N."/>
            <person name="Lang F.B.F."/>
            <person name="Roger A.J."/>
            <person name="Ruiz-Trillo I."/>
            <person name="Lander E."/>
            <person name="Nusbaum C."/>
        </authorList>
    </citation>
    <scope>NUCLEOTIDE SEQUENCE [LARGE SCALE GENOMIC DNA]</scope>
    <source>
        <strain evidence="4">ATCC 38327</strain>
    </source>
</reference>
<feature type="compositionally biased region" description="Low complexity" evidence="2">
    <location>
        <begin position="784"/>
        <end position="797"/>
    </location>
</feature>
<keyword evidence="1" id="KW-0175">Coiled coil</keyword>
<accession>A0A0L0SA41</accession>
<feature type="compositionally biased region" description="Basic and acidic residues" evidence="2">
    <location>
        <begin position="741"/>
        <end position="758"/>
    </location>
</feature>
<feature type="coiled-coil region" evidence="1">
    <location>
        <begin position="584"/>
        <end position="646"/>
    </location>
</feature>
<dbReference type="OrthoDB" id="5592698at2759"/>
<evidence type="ECO:0000313" key="4">
    <source>
        <dbReference type="Proteomes" id="UP000054350"/>
    </source>
</evidence>
<proteinExistence type="predicted"/>
<evidence type="ECO:0000256" key="2">
    <source>
        <dbReference type="SAM" id="MobiDB-lite"/>
    </source>
</evidence>
<keyword evidence="4" id="KW-1185">Reference proteome</keyword>
<feature type="compositionally biased region" description="Acidic residues" evidence="2">
    <location>
        <begin position="825"/>
        <end position="839"/>
    </location>
</feature>
<feature type="region of interest" description="Disordered" evidence="2">
    <location>
        <begin position="661"/>
        <end position="713"/>
    </location>
</feature>
<dbReference type="Proteomes" id="UP000054350">
    <property type="component" value="Unassembled WGS sequence"/>
</dbReference>
<feature type="compositionally biased region" description="Low complexity" evidence="2">
    <location>
        <begin position="695"/>
        <end position="713"/>
    </location>
</feature>
<dbReference type="eggNOG" id="ENOG502SYB7">
    <property type="taxonomic scope" value="Eukaryota"/>
</dbReference>
<dbReference type="EMBL" id="GG745334">
    <property type="protein sequence ID" value="KNE59255.1"/>
    <property type="molecule type" value="Genomic_DNA"/>
</dbReference>
<feature type="compositionally biased region" description="Low complexity" evidence="2">
    <location>
        <begin position="667"/>
        <end position="684"/>
    </location>
</feature>
<feature type="region of interest" description="Disordered" evidence="2">
    <location>
        <begin position="727"/>
        <end position="758"/>
    </location>
</feature>
<sequence>MATSSLAPAPPSRIGGPLWPASPGAARMQPYPTQFDEAVANNPDNLQGVVQMQRDVFVLDDMVRKYQAKLDYETAARAAVLQRIAHLPPSKRAARKEAEQQASFMTQRIEVLARELVTFSARLAQMKDALHVAQVRQLHDRLDALAATAAERARGPMPARNVSLAHRADVAPRPLPLVAVLSPPPAVPPPMAPPPPLPMAPASSVAPAPATSVVAVATAPASSVPWIPPSINRDLADLEDQIRALAVAPNDIPSPPMTAALSPRPLPPLPHLTPSPLPAPPAAGKSPPAPEAFTSPVLAPPASDGTGAPAVAHRVGATDDARWGDGGRRGKRHQSSLFGVGIAASRASGRSRAAPPPPPPEAPKTQADLYGSLFAFLRDDPAQCRRLIDPLDPPIPRGSDDDDEWDDEAASAEYIETTWVIDTHLADLMYDLVAAARGAASAAAQQPRVAGIDEVARDHDWSTLSASLLAMVAILSAERARLHVPSPSPPLATASPAQFLPMAHRFLASVAEDLAAAQVTDPRSLGPVALPTEVREHTAKLEQAVKKLLRERDDWDRVRAEADTAHAAELRSLADEVAAAQVAERQARDDARALRTQLEEARVLVSVMQANVAQAQRMTAEKDRALDATRAELTATKNALANAQLATASATSAFVPPFATSAGGGRRPSAASSASDGASTVTAAMRTPRTRMAGPLPMAATTTPTASSPPAVASSPLASAMAATARVLAPPSPTSGALEQARQDGRRGRGEAREEAARAKAKLTQVEHLFFGPVDAAAAVAAGGAAGDAGDNDQAAAERVQEEDHASPLDGPERNIVSPALGDAAESDDGESSDEDENDPAAQNAARWDQLLATVPDRDPDPNDDAAGPERLEVESVPTPRPTPSPVPVVRSPAPGAPPAPGGVARDGAGPAHIDGPMLAA</sequence>